<evidence type="ECO:0000259" key="8">
    <source>
        <dbReference type="Pfam" id="PF00082"/>
    </source>
</evidence>
<keyword evidence="3 6" id="KW-0378">Hydrolase</keyword>
<reference evidence="9 10" key="1">
    <citation type="submission" date="2012-02" db="EMBL/GenBank/DDBJ databases">
        <title>Complete genome sequence of Actinoplanes missouriensis 431 (= NBRC 102363).</title>
        <authorList>
            <person name="Ohnishi Y."/>
            <person name="Ishikawa J."/>
            <person name="Sekine M."/>
            <person name="Hosoyama A."/>
            <person name="Harada T."/>
            <person name="Narita H."/>
            <person name="Hata T."/>
            <person name="Konno Y."/>
            <person name="Tutikane K."/>
            <person name="Fujita N."/>
            <person name="Horinouchi S."/>
            <person name="Hayakawa M."/>
        </authorList>
    </citation>
    <scope>NUCLEOTIDE SEQUENCE [LARGE SCALE GENOMIC DNA]</scope>
    <source>
        <strain evidence="10">ATCC 14538 / DSM 43046 / CBS 188.64 / JCM 3121 / NBRC 102363 / NCIMB 12654 / NRRL B-3342 / UNCC 431</strain>
    </source>
</reference>
<evidence type="ECO:0000256" key="1">
    <source>
        <dbReference type="ARBA" id="ARBA00011073"/>
    </source>
</evidence>
<keyword evidence="10" id="KW-1185">Reference proteome</keyword>
<comment type="similarity">
    <text evidence="1 6 7">Belongs to the peptidase S8 family.</text>
</comment>
<dbReference type="InterPro" id="IPR000209">
    <property type="entry name" value="Peptidase_S8/S53_dom"/>
</dbReference>
<keyword evidence="2 6" id="KW-0645">Protease</keyword>
<dbReference type="InterPro" id="IPR036852">
    <property type="entry name" value="Peptidase_S8/S53_dom_sf"/>
</dbReference>
<dbReference type="InterPro" id="IPR022398">
    <property type="entry name" value="Peptidase_S8_His-AS"/>
</dbReference>
<dbReference type="HOGENOM" id="CLU_011263_10_1_11"/>
<dbReference type="Pfam" id="PF00082">
    <property type="entry name" value="Peptidase_S8"/>
    <property type="match status" value="1"/>
</dbReference>
<accession>I0HB11</accession>
<evidence type="ECO:0000256" key="6">
    <source>
        <dbReference type="PROSITE-ProRule" id="PRU01240"/>
    </source>
</evidence>
<evidence type="ECO:0000256" key="2">
    <source>
        <dbReference type="ARBA" id="ARBA00022670"/>
    </source>
</evidence>
<dbReference type="PROSITE" id="PS00138">
    <property type="entry name" value="SUBTILASE_SER"/>
    <property type="match status" value="1"/>
</dbReference>
<feature type="active site" description="Charge relay system" evidence="5 6">
    <location>
        <position position="218"/>
    </location>
</feature>
<evidence type="ECO:0000256" key="5">
    <source>
        <dbReference type="PIRSR" id="PIRSR615500-1"/>
    </source>
</evidence>
<keyword evidence="4 6" id="KW-0720">Serine protease</keyword>
<dbReference type="InterPro" id="IPR023828">
    <property type="entry name" value="Peptidase_S8_Ser-AS"/>
</dbReference>
<dbReference type="PRINTS" id="PR00723">
    <property type="entry name" value="SUBTILISIN"/>
</dbReference>
<evidence type="ECO:0000313" key="10">
    <source>
        <dbReference type="Proteomes" id="UP000007882"/>
    </source>
</evidence>
<proteinExistence type="inferred from homology"/>
<evidence type="ECO:0000313" key="9">
    <source>
        <dbReference type="EMBL" id="BAL90198.1"/>
    </source>
</evidence>
<dbReference type="PANTHER" id="PTHR42884:SF14">
    <property type="entry name" value="NEUROENDOCRINE CONVERTASE 1"/>
    <property type="match status" value="1"/>
</dbReference>
<sequence>MRALTYGGKHGDTYHLDLDLDLMVVRTRSRRPIMVDGWDPILSFPEAGVTVYRTREPGTTAATEAATRITASLRTAPDVRFAGRVLVDGRSGEPVLYTENLFVKFEDRIPAADCRRLLDEAGLRIKSLPGYARNAYFVAAPEGTGQAVFGLARDLLDRPEVQFAHPEVVRELGRRAIAPEQWHLAATIIDGRPVDASANVAAAHATSRGRNVTIAVIDTGIDIDHEEFMSPGKVVAPRDLTGGDADPRPAAGEDHGTACAGVACADGAAGASGVAPEARLMPIRMISQLGSQQEADAFYWAARHGADVISCSWGPADGAWWDPDDPRHAVAVPLPDSTRLAIDYAVTHGRGGKGCLVFFAAGNGNESVDLDGYASHPAVLAVAACNDRSRRSVYSDMGDAIFCAFPSSDMAFAAEGRPEPLTPGIWTTDVSGPAGYHIGEYTESFGGTSSACPGAAGVAALVLACHPGLSRSEATTVLRDSCDRIDPEGGAYSATGHSPWYGYGRLNAGTAVRLAGAACSGR</sequence>
<protein>
    <submittedName>
        <fullName evidence="9">Putative subtilase-family protease</fullName>
    </submittedName>
</protein>
<evidence type="ECO:0000256" key="3">
    <source>
        <dbReference type="ARBA" id="ARBA00022801"/>
    </source>
</evidence>
<organism evidence="9 10">
    <name type="scientific">Actinoplanes missouriensis (strain ATCC 14538 / DSM 43046 / CBS 188.64 / JCM 3121 / NBRC 102363 / NCIMB 12654 / NRRL B-3342 / UNCC 431)</name>
    <dbReference type="NCBI Taxonomy" id="512565"/>
    <lineage>
        <taxon>Bacteria</taxon>
        <taxon>Bacillati</taxon>
        <taxon>Actinomycetota</taxon>
        <taxon>Actinomycetes</taxon>
        <taxon>Micromonosporales</taxon>
        <taxon>Micromonosporaceae</taxon>
        <taxon>Actinoplanes</taxon>
    </lineage>
</organism>
<dbReference type="eggNOG" id="COG1404">
    <property type="taxonomic scope" value="Bacteria"/>
</dbReference>
<gene>
    <name evidence="9" type="ordered locus">AMIS_49780</name>
</gene>
<dbReference type="InterPro" id="IPR023827">
    <property type="entry name" value="Peptidase_S8_Asp-AS"/>
</dbReference>
<dbReference type="AlphaFoldDB" id="I0HB11"/>
<dbReference type="STRING" id="512565.AMIS_49780"/>
<evidence type="ECO:0000256" key="7">
    <source>
        <dbReference type="RuleBase" id="RU003355"/>
    </source>
</evidence>
<dbReference type="PANTHER" id="PTHR42884">
    <property type="entry name" value="PROPROTEIN CONVERTASE SUBTILISIN/KEXIN-RELATED"/>
    <property type="match status" value="1"/>
</dbReference>
<dbReference type="SUPFAM" id="SSF52743">
    <property type="entry name" value="Subtilisin-like"/>
    <property type="match status" value="1"/>
</dbReference>
<dbReference type="PATRIC" id="fig|512565.3.peg.4968"/>
<feature type="domain" description="Peptidase S8/S53" evidence="8">
    <location>
        <begin position="209"/>
        <end position="482"/>
    </location>
</feature>
<dbReference type="GO" id="GO:0004252">
    <property type="term" value="F:serine-type endopeptidase activity"/>
    <property type="evidence" value="ECO:0007669"/>
    <property type="project" value="UniProtKB-UniRule"/>
</dbReference>
<dbReference type="OrthoDB" id="9813435at2"/>
<dbReference type="PROSITE" id="PS51892">
    <property type="entry name" value="SUBTILASE"/>
    <property type="match status" value="1"/>
</dbReference>
<dbReference type="RefSeq" id="WP_014445087.1">
    <property type="nucleotide sequence ID" value="NC_017093.1"/>
</dbReference>
<dbReference type="KEGG" id="ams:AMIS_49780"/>
<dbReference type="PROSITE" id="PS00136">
    <property type="entry name" value="SUBTILASE_ASP"/>
    <property type="match status" value="1"/>
</dbReference>
<dbReference type="Proteomes" id="UP000007882">
    <property type="component" value="Chromosome"/>
</dbReference>
<evidence type="ECO:0000256" key="4">
    <source>
        <dbReference type="ARBA" id="ARBA00022825"/>
    </source>
</evidence>
<dbReference type="PROSITE" id="PS00137">
    <property type="entry name" value="SUBTILASE_HIS"/>
    <property type="match status" value="1"/>
</dbReference>
<name>I0HB11_ACTM4</name>
<dbReference type="GO" id="GO:0016485">
    <property type="term" value="P:protein processing"/>
    <property type="evidence" value="ECO:0007669"/>
    <property type="project" value="TreeGrafter"/>
</dbReference>
<feature type="active site" description="Charge relay system" evidence="5 6">
    <location>
        <position position="449"/>
    </location>
</feature>
<dbReference type="Gene3D" id="3.40.50.200">
    <property type="entry name" value="Peptidase S8/S53 domain"/>
    <property type="match status" value="1"/>
</dbReference>
<dbReference type="EMBL" id="AP012319">
    <property type="protein sequence ID" value="BAL90198.1"/>
    <property type="molecule type" value="Genomic_DNA"/>
</dbReference>
<feature type="active site" description="Charge relay system" evidence="5 6">
    <location>
        <position position="255"/>
    </location>
</feature>
<dbReference type="GO" id="GO:0016020">
    <property type="term" value="C:membrane"/>
    <property type="evidence" value="ECO:0007669"/>
    <property type="project" value="TreeGrafter"/>
</dbReference>
<dbReference type="InterPro" id="IPR015500">
    <property type="entry name" value="Peptidase_S8_subtilisin-rel"/>
</dbReference>